<dbReference type="PROSITE" id="PS51194">
    <property type="entry name" value="HELICASE_CTER"/>
    <property type="match status" value="1"/>
</dbReference>
<dbReference type="InterPro" id="IPR000330">
    <property type="entry name" value="SNF2_N"/>
</dbReference>
<dbReference type="Gene3D" id="3.40.50.10810">
    <property type="entry name" value="Tandem AAA-ATPase domain"/>
    <property type="match status" value="1"/>
</dbReference>
<dbReference type="InterPro" id="IPR001650">
    <property type="entry name" value="Helicase_C-like"/>
</dbReference>
<protein>
    <submittedName>
        <fullName evidence="5">RNA polymerase-associated protein RapA</fullName>
        <ecNumber evidence="5">3.6.4.-</ecNumber>
    </submittedName>
</protein>
<dbReference type="GO" id="GO:0004386">
    <property type="term" value="F:helicase activity"/>
    <property type="evidence" value="ECO:0007669"/>
    <property type="project" value="UniProtKB-KW"/>
</dbReference>
<dbReference type="InterPro" id="IPR027417">
    <property type="entry name" value="P-loop_NTPase"/>
</dbReference>
<dbReference type="Pfam" id="PF00271">
    <property type="entry name" value="Helicase_C"/>
    <property type="match status" value="1"/>
</dbReference>
<dbReference type="PANTHER" id="PTHR45629:SF7">
    <property type="entry name" value="DNA EXCISION REPAIR PROTEIN ERCC-6-RELATED"/>
    <property type="match status" value="1"/>
</dbReference>
<feature type="domain" description="Helicase ATP-binding" evidence="3">
    <location>
        <begin position="31"/>
        <end position="196"/>
    </location>
</feature>
<name>A0A0M6XTF3_9RHOB</name>
<evidence type="ECO:0000259" key="4">
    <source>
        <dbReference type="PROSITE" id="PS51194"/>
    </source>
</evidence>
<evidence type="ECO:0000313" key="6">
    <source>
        <dbReference type="Proteomes" id="UP000048908"/>
    </source>
</evidence>
<dbReference type="SUPFAM" id="SSF52540">
    <property type="entry name" value="P-loop containing nucleoside triphosphate hydrolases"/>
    <property type="match status" value="2"/>
</dbReference>
<feature type="region of interest" description="Disordered" evidence="2">
    <location>
        <begin position="478"/>
        <end position="497"/>
    </location>
</feature>
<sequence>MPTSWGWSKFTARRVGSKVGFDLLAHQEEGVDFLTGQGVGLLAFEQGLGKTFVAIEAFRRLLESGRADRLLVVCPNSLKRNWVAEFGKFAPHVTVEIVEGPPKVRRSAFRATRARVVVTSYETARAETTALIALCQRQRTALVLDESHAAKNWKSLTSTAMRAVAPHAAFRWLLSGTPVTNTAEDLHTQVEILEPGKASLGSAEVFKAMLEDDPTAKFAQATFDRLILRRTKEQCLDLPEKTYADLRVELPDWQRRVYDQMRDEMVAEIRKMTGEQYLAYASTALAKLTRLIQIASNPALIFPELDRLPAKFEALDGLIADILSVPGRKVILWSNYIRTIEQLLQRFPGAVAIYGATPNDERQGIAKRFQEDQDTRLLIANPAAAGTGFTLTAASFTIYESLSWRYDHYAQSQDRNHRIGQTQPVTYVRLLATDTIEEAVVTALERKSALARSLLGDRGAGELVASLSQEEMCDLLTSNRLPSVGDPGERQVAAGSA</sequence>
<keyword evidence="6" id="KW-1185">Reference proteome</keyword>
<dbReference type="SMART" id="SM00490">
    <property type="entry name" value="HELICc"/>
    <property type="match status" value="1"/>
</dbReference>
<proteinExistence type="predicted"/>
<dbReference type="CDD" id="cd17919">
    <property type="entry name" value="DEXHc_Snf"/>
    <property type="match status" value="1"/>
</dbReference>
<dbReference type="GO" id="GO:0016787">
    <property type="term" value="F:hydrolase activity"/>
    <property type="evidence" value="ECO:0007669"/>
    <property type="project" value="UniProtKB-KW"/>
</dbReference>
<dbReference type="CDD" id="cd18793">
    <property type="entry name" value="SF2_C_SNF"/>
    <property type="match status" value="1"/>
</dbReference>
<dbReference type="EC" id="3.6.4.-" evidence="5"/>
<evidence type="ECO:0000256" key="1">
    <source>
        <dbReference type="ARBA" id="ARBA00022801"/>
    </source>
</evidence>
<reference evidence="5 6" key="1">
    <citation type="submission" date="2015-07" db="EMBL/GenBank/DDBJ databases">
        <authorList>
            <person name="Noorani M."/>
        </authorList>
    </citation>
    <scope>NUCLEOTIDE SEQUENCE [LARGE SCALE GENOMIC DNA]</scope>
    <source>
        <strain evidence="5 6">CECT 5088</strain>
    </source>
</reference>
<dbReference type="InterPro" id="IPR050496">
    <property type="entry name" value="SNF2_RAD54_helicase_repair"/>
</dbReference>
<dbReference type="GO" id="GO:0005524">
    <property type="term" value="F:ATP binding"/>
    <property type="evidence" value="ECO:0007669"/>
    <property type="project" value="InterPro"/>
</dbReference>
<keyword evidence="1 5" id="KW-0378">Hydrolase</keyword>
<dbReference type="Pfam" id="PF00176">
    <property type="entry name" value="SNF2-rel_dom"/>
    <property type="match status" value="1"/>
</dbReference>
<dbReference type="InterPro" id="IPR038718">
    <property type="entry name" value="SNF2-like_sf"/>
</dbReference>
<dbReference type="Proteomes" id="UP000048908">
    <property type="component" value="Unassembled WGS sequence"/>
</dbReference>
<organism evidence="5 6">
    <name type="scientific">Jannaschia rubra</name>
    <dbReference type="NCBI Taxonomy" id="282197"/>
    <lineage>
        <taxon>Bacteria</taxon>
        <taxon>Pseudomonadati</taxon>
        <taxon>Pseudomonadota</taxon>
        <taxon>Alphaproteobacteria</taxon>
        <taxon>Rhodobacterales</taxon>
        <taxon>Roseobacteraceae</taxon>
        <taxon>Jannaschia</taxon>
    </lineage>
</organism>
<evidence type="ECO:0000259" key="3">
    <source>
        <dbReference type="PROSITE" id="PS51192"/>
    </source>
</evidence>
<accession>A0A0M6XTF3</accession>
<gene>
    <name evidence="5" type="primary">rapA_1</name>
    <name evidence="5" type="ORF">JAN5088_02696</name>
</gene>
<feature type="domain" description="Helicase C-terminal" evidence="4">
    <location>
        <begin position="317"/>
        <end position="471"/>
    </location>
</feature>
<evidence type="ECO:0000313" key="5">
    <source>
        <dbReference type="EMBL" id="CTQ33907.1"/>
    </source>
</evidence>
<dbReference type="SMART" id="SM00487">
    <property type="entry name" value="DEXDc"/>
    <property type="match status" value="1"/>
</dbReference>
<dbReference type="EMBL" id="CXPG01000020">
    <property type="protein sequence ID" value="CTQ33907.1"/>
    <property type="molecule type" value="Genomic_DNA"/>
</dbReference>
<dbReference type="PANTHER" id="PTHR45629">
    <property type="entry name" value="SNF2/RAD54 FAMILY MEMBER"/>
    <property type="match status" value="1"/>
</dbReference>
<dbReference type="AlphaFoldDB" id="A0A0M6XTF3"/>
<dbReference type="Gene3D" id="3.40.50.300">
    <property type="entry name" value="P-loop containing nucleotide triphosphate hydrolases"/>
    <property type="match status" value="1"/>
</dbReference>
<dbReference type="STRING" id="282197.SAMN04488517_1149"/>
<dbReference type="InterPro" id="IPR014001">
    <property type="entry name" value="Helicase_ATP-bd"/>
</dbReference>
<evidence type="ECO:0000256" key="2">
    <source>
        <dbReference type="SAM" id="MobiDB-lite"/>
    </source>
</evidence>
<dbReference type="PROSITE" id="PS51192">
    <property type="entry name" value="HELICASE_ATP_BIND_1"/>
    <property type="match status" value="1"/>
</dbReference>
<dbReference type="InterPro" id="IPR049730">
    <property type="entry name" value="SNF2/RAD54-like_C"/>
</dbReference>